<accession>A0A1D8KR50</accession>
<protein>
    <recommendedName>
        <fullName evidence="2">site-specific DNA-methyltransferase (cytosine-N(4)-specific)</fullName>
        <ecNumber evidence="2">2.1.1.113</ecNumber>
    </recommendedName>
</protein>
<evidence type="ECO:0000256" key="3">
    <source>
        <dbReference type="ARBA" id="ARBA00022603"/>
    </source>
</evidence>
<keyword evidence="6" id="KW-0680">Restriction system</keyword>
<dbReference type="PRINTS" id="PR00508">
    <property type="entry name" value="S21N4MTFRASE"/>
</dbReference>
<dbReference type="Proteomes" id="UP000241089">
    <property type="component" value="Segment"/>
</dbReference>
<comment type="catalytic activity">
    <reaction evidence="8">
        <text>a 2'-deoxycytidine in DNA + S-adenosyl-L-methionine = an N(4)-methyl-2'-deoxycytidine in DNA + S-adenosyl-L-homocysteine + H(+)</text>
        <dbReference type="Rhea" id="RHEA:16857"/>
        <dbReference type="Rhea" id="RHEA-COMP:11369"/>
        <dbReference type="Rhea" id="RHEA-COMP:13674"/>
        <dbReference type="ChEBI" id="CHEBI:15378"/>
        <dbReference type="ChEBI" id="CHEBI:57856"/>
        <dbReference type="ChEBI" id="CHEBI:59789"/>
        <dbReference type="ChEBI" id="CHEBI:85452"/>
        <dbReference type="ChEBI" id="CHEBI:137933"/>
        <dbReference type="EC" id="2.1.1.113"/>
    </reaction>
</comment>
<dbReference type="InterPro" id="IPR029063">
    <property type="entry name" value="SAM-dependent_MTases_sf"/>
</dbReference>
<evidence type="ECO:0000256" key="2">
    <source>
        <dbReference type="ARBA" id="ARBA00012185"/>
    </source>
</evidence>
<keyword evidence="7" id="KW-0238">DNA-binding</keyword>
<gene>
    <name evidence="10" type="ORF">N440310_046</name>
</gene>
<dbReference type="EC" id="2.1.1.113" evidence="2"/>
<evidence type="ECO:0000256" key="4">
    <source>
        <dbReference type="ARBA" id="ARBA00022679"/>
    </source>
</evidence>
<dbReference type="GO" id="GO:0032259">
    <property type="term" value="P:methylation"/>
    <property type="evidence" value="ECO:0007669"/>
    <property type="project" value="UniProtKB-KW"/>
</dbReference>
<dbReference type="PANTHER" id="PTHR13370">
    <property type="entry name" value="RNA METHYLASE-RELATED"/>
    <property type="match status" value="1"/>
</dbReference>
<feature type="domain" description="DNA methylase N-4/N-6" evidence="9">
    <location>
        <begin position="19"/>
        <end position="230"/>
    </location>
</feature>
<dbReference type="GO" id="GO:0015667">
    <property type="term" value="F:site-specific DNA-methyltransferase (cytosine-N4-specific) activity"/>
    <property type="evidence" value="ECO:0007669"/>
    <property type="project" value="UniProtKB-EC"/>
</dbReference>
<comment type="similarity">
    <text evidence="1">Belongs to the N(4)/N(6)-methyltransferase family. N(4) subfamily.</text>
</comment>
<evidence type="ECO:0000256" key="8">
    <source>
        <dbReference type="ARBA" id="ARBA00049120"/>
    </source>
</evidence>
<evidence type="ECO:0000259" key="9">
    <source>
        <dbReference type="Pfam" id="PF01555"/>
    </source>
</evidence>
<dbReference type="InterPro" id="IPR002941">
    <property type="entry name" value="DNA_methylase_N4/N6"/>
</dbReference>
<dbReference type="Gene3D" id="3.40.50.150">
    <property type="entry name" value="Vaccinia Virus protein VP39"/>
    <property type="match status" value="1"/>
</dbReference>
<evidence type="ECO:0000256" key="6">
    <source>
        <dbReference type="ARBA" id="ARBA00022747"/>
    </source>
</evidence>
<evidence type="ECO:0000313" key="11">
    <source>
        <dbReference type="Proteomes" id="UP000241089"/>
    </source>
</evidence>
<evidence type="ECO:0000256" key="1">
    <source>
        <dbReference type="ARBA" id="ARBA00010203"/>
    </source>
</evidence>
<dbReference type="PANTHER" id="PTHR13370:SF3">
    <property type="entry name" value="TRNA (GUANINE(10)-N2)-METHYLTRANSFERASE HOMOLOG"/>
    <property type="match status" value="1"/>
</dbReference>
<dbReference type="SUPFAM" id="SSF53335">
    <property type="entry name" value="S-adenosyl-L-methionine-dependent methyltransferases"/>
    <property type="match status" value="1"/>
</dbReference>
<organism evidence="10 11">
    <name type="scientific">Synechococcus phage S-CAM22</name>
    <dbReference type="NCBI Taxonomy" id="1883365"/>
    <lineage>
        <taxon>Viruses</taxon>
        <taxon>Duplodnaviria</taxon>
        <taxon>Heunggongvirae</taxon>
        <taxon>Uroviricota</taxon>
        <taxon>Caudoviricetes</taxon>
        <taxon>Pantevenvirales</taxon>
        <taxon>Kyanoviridae</taxon>
        <taxon>Alisovirus</taxon>
        <taxon>Alisovirus socal22</taxon>
    </lineage>
</organism>
<proteinExistence type="inferred from homology"/>
<dbReference type="PROSITE" id="PS00093">
    <property type="entry name" value="N4_MTASE"/>
    <property type="match status" value="1"/>
</dbReference>
<dbReference type="GO" id="GO:0009307">
    <property type="term" value="P:DNA restriction-modification system"/>
    <property type="evidence" value="ECO:0007669"/>
    <property type="project" value="UniProtKB-KW"/>
</dbReference>
<evidence type="ECO:0000256" key="5">
    <source>
        <dbReference type="ARBA" id="ARBA00022691"/>
    </source>
</evidence>
<evidence type="ECO:0000313" key="10">
    <source>
        <dbReference type="EMBL" id="AOV61092.1"/>
    </source>
</evidence>
<dbReference type="EMBL" id="KU686208">
    <property type="protein sequence ID" value="AOV61092.1"/>
    <property type="molecule type" value="Genomic_DNA"/>
</dbReference>
<dbReference type="GO" id="GO:0003677">
    <property type="term" value="F:DNA binding"/>
    <property type="evidence" value="ECO:0007669"/>
    <property type="project" value="UniProtKB-KW"/>
</dbReference>
<keyword evidence="4" id="KW-0808">Transferase</keyword>
<name>A0A1D8KR50_9CAUD</name>
<keyword evidence="5" id="KW-0949">S-adenosyl-L-methionine</keyword>
<keyword evidence="3 10" id="KW-0489">Methyltransferase</keyword>
<dbReference type="GO" id="GO:0008170">
    <property type="term" value="F:N-methyltransferase activity"/>
    <property type="evidence" value="ECO:0007669"/>
    <property type="project" value="InterPro"/>
</dbReference>
<sequence length="240" mass="27932">MIINKDCIEGMKEMEDNSIDCIVTSPPYNKKGLLGKVKQGNQIWGKFQIDYNTYGDDMPEDQYQAWMIEFLNQCHRIIKPDGSIFFNHKPRRFKNRCYLPTDFIIHSDVQLYQLIIWDRRNSPNIRNDVLVPCTEHIYWFCKKKPKVFRDAVSPEYRGEVWVIPPDRQKQHPAPFPPQLVKNCIALSTEVGDTVLDPFMGSGTTAMVATECNRKWIGFDIDEKYVSITNERTNAGLTSLF</sequence>
<dbReference type="InterPro" id="IPR017985">
    <property type="entry name" value="MeTrfase_CN4_CS"/>
</dbReference>
<dbReference type="InterPro" id="IPR001091">
    <property type="entry name" value="RM_Methyltransferase"/>
</dbReference>
<dbReference type="Pfam" id="PF01555">
    <property type="entry name" value="N6_N4_Mtase"/>
    <property type="match status" value="1"/>
</dbReference>
<evidence type="ECO:0000256" key="7">
    <source>
        <dbReference type="ARBA" id="ARBA00023125"/>
    </source>
</evidence>
<reference evidence="10 11" key="1">
    <citation type="journal article" date="2016" name="Virology">
        <title>The genomic content and context of auxiliary metabolic genes in marine cyanomyoviruses.</title>
        <authorList>
            <person name="Crummett L.T."/>
            <person name="Puxty R.J."/>
            <person name="Weihe C."/>
            <person name="Marston M.F."/>
            <person name="Martiny J.B."/>
        </authorList>
    </citation>
    <scope>NUCLEOTIDE SEQUENCE [LARGE SCALE GENOMIC DNA]</scope>
    <source>
        <strain evidence="10">0310NB44</strain>
    </source>
</reference>